<dbReference type="RefSeq" id="WP_184858722.1">
    <property type="nucleotide sequence ID" value="NZ_JACHLK010000006.1"/>
</dbReference>
<protein>
    <submittedName>
        <fullName evidence="7">Lauroyl/myristoyl acyltransferase</fullName>
    </submittedName>
</protein>
<proteinExistence type="predicted"/>
<comment type="caution">
    <text evidence="7">The sequence shown here is derived from an EMBL/GenBank/DDBJ whole genome shotgun (WGS) entry which is preliminary data.</text>
</comment>
<dbReference type="InterPro" id="IPR004960">
    <property type="entry name" value="LipA_acyltrans"/>
</dbReference>
<dbReference type="CDD" id="cd07984">
    <property type="entry name" value="LPLAT_LABLAT-like"/>
    <property type="match status" value="1"/>
</dbReference>
<comment type="subcellular location">
    <subcellularLocation>
        <location evidence="1">Cell inner membrane</location>
    </subcellularLocation>
</comment>
<keyword evidence="5" id="KW-0472">Membrane</keyword>
<evidence type="ECO:0000256" key="5">
    <source>
        <dbReference type="ARBA" id="ARBA00023136"/>
    </source>
</evidence>
<dbReference type="PANTHER" id="PTHR30606">
    <property type="entry name" value="LIPID A BIOSYNTHESIS LAUROYL ACYLTRANSFERASE"/>
    <property type="match status" value="1"/>
</dbReference>
<sequence>MKQFPRWLSRGVARLDYGLVLPLLARLPRWLARPLWILRGCINYAMDWDWRTLSLGHGYVREATQHAMAQLRLQAKEGTLPRRLTLRRFVCMSREEVEAARLTHLDRKTIQARITGLEPLLQARDRQQGVVLMTAHFDSLYVGLAALAEAGLTVNLMATRLTDDAMVPPAISRHFATKAVALNRLLAPGRVMHLEDSMRVFVSALRRGEIVVIACDGPSTSQDRAQPVEFLGARRLMASGPQFLAKAGHAPLALYTCQEGPGGHFTVEVTEPTSLEEGGLQRAYTALERHLLAHPWQWWAADLYRTYVAAEAKGA</sequence>
<keyword evidence="2" id="KW-1003">Cell membrane</keyword>
<evidence type="ECO:0000256" key="3">
    <source>
        <dbReference type="ARBA" id="ARBA00022519"/>
    </source>
</evidence>
<dbReference type="GO" id="GO:0005886">
    <property type="term" value="C:plasma membrane"/>
    <property type="evidence" value="ECO:0007669"/>
    <property type="project" value="UniProtKB-SubCell"/>
</dbReference>
<evidence type="ECO:0000256" key="1">
    <source>
        <dbReference type="ARBA" id="ARBA00004533"/>
    </source>
</evidence>
<dbReference type="GO" id="GO:0009247">
    <property type="term" value="P:glycolipid biosynthetic process"/>
    <property type="evidence" value="ECO:0007669"/>
    <property type="project" value="UniProtKB-ARBA"/>
</dbReference>
<evidence type="ECO:0000313" key="8">
    <source>
        <dbReference type="Proteomes" id="UP000575083"/>
    </source>
</evidence>
<evidence type="ECO:0000313" key="7">
    <source>
        <dbReference type="EMBL" id="MBB6560559.1"/>
    </source>
</evidence>
<reference evidence="7 8" key="1">
    <citation type="submission" date="2020-08" db="EMBL/GenBank/DDBJ databases">
        <title>Functional genomics of gut bacteria from endangered species of beetles.</title>
        <authorList>
            <person name="Carlos-Shanley C."/>
        </authorList>
    </citation>
    <scope>NUCLEOTIDE SEQUENCE [LARGE SCALE GENOMIC DNA]</scope>
    <source>
        <strain evidence="7 8">S00198</strain>
    </source>
</reference>
<dbReference type="GO" id="GO:0016746">
    <property type="term" value="F:acyltransferase activity"/>
    <property type="evidence" value="ECO:0007669"/>
    <property type="project" value="UniProtKB-KW"/>
</dbReference>
<gene>
    <name evidence="7" type="ORF">HNP48_003235</name>
</gene>
<name>A0A7X0PEZ6_9BURK</name>
<evidence type="ECO:0000256" key="2">
    <source>
        <dbReference type="ARBA" id="ARBA00022475"/>
    </source>
</evidence>
<accession>A0A7X0PEZ6</accession>
<dbReference type="Pfam" id="PF03279">
    <property type="entry name" value="Lip_A_acyltrans"/>
    <property type="match status" value="1"/>
</dbReference>
<keyword evidence="6 7" id="KW-0012">Acyltransferase</keyword>
<organism evidence="7 8">
    <name type="scientific">Acidovorax soli</name>
    <dbReference type="NCBI Taxonomy" id="592050"/>
    <lineage>
        <taxon>Bacteria</taxon>
        <taxon>Pseudomonadati</taxon>
        <taxon>Pseudomonadota</taxon>
        <taxon>Betaproteobacteria</taxon>
        <taxon>Burkholderiales</taxon>
        <taxon>Comamonadaceae</taxon>
        <taxon>Acidovorax</taxon>
    </lineage>
</organism>
<dbReference type="EMBL" id="JACHLK010000006">
    <property type="protein sequence ID" value="MBB6560559.1"/>
    <property type="molecule type" value="Genomic_DNA"/>
</dbReference>
<dbReference type="PANTHER" id="PTHR30606:SF10">
    <property type="entry name" value="PHOSPHATIDYLINOSITOL MANNOSIDE ACYLTRANSFERASE"/>
    <property type="match status" value="1"/>
</dbReference>
<keyword evidence="4 7" id="KW-0808">Transferase</keyword>
<evidence type="ECO:0000256" key="4">
    <source>
        <dbReference type="ARBA" id="ARBA00022679"/>
    </source>
</evidence>
<keyword evidence="8" id="KW-1185">Reference proteome</keyword>
<dbReference type="Proteomes" id="UP000575083">
    <property type="component" value="Unassembled WGS sequence"/>
</dbReference>
<dbReference type="AlphaFoldDB" id="A0A7X0PEZ6"/>
<keyword evidence="3" id="KW-0997">Cell inner membrane</keyword>
<evidence type="ECO:0000256" key="6">
    <source>
        <dbReference type="ARBA" id="ARBA00023315"/>
    </source>
</evidence>